<dbReference type="Proteomes" id="UP000799118">
    <property type="component" value="Unassembled WGS sequence"/>
</dbReference>
<keyword evidence="3" id="KW-1185">Reference proteome</keyword>
<feature type="compositionally biased region" description="Acidic residues" evidence="1">
    <location>
        <begin position="246"/>
        <end position="282"/>
    </location>
</feature>
<evidence type="ECO:0000313" key="2">
    <source>
        <dbReference type="EMBL" id="KAE9387626.1"/>
    </source>
</evidence>
<reference evidence="2" key="1">
    <citation type="journal article" date="2019" name="Environ. Microbiol.">
        <title>Fungal ecological strategies reflected in gene transcription - a case study of two litter decomposers.</title>
        <authorList>
            <person name="Barbi F."/>
            <person name="Kohler A."/>
            <person name="Barry K."/>
            <person name="Baskaran P."/>
            <person name="Daum C."/>
            <person name="Fauchery L."/>
            <person name="Ihrmark K."/>
            <person name="Kuo A."/>
            <person name="LaButti K."/>
            <person name="Lipzen A."/>
            <person name="Morin E."/>
            <person name="Grigoriev I.V."/>
            <person name="Henrissat B."/>
            <person name="Lindahl B."/>
            <person name="Martin F."/>
        </authorList>
    </citation>
    <scope>NUCLEOTIDE SEQUENCE</scope>
    <source>
        <strain evidence="2">JB14</strain>
    </source>
</reference>
<feature type="compositionally biased region" description="Acidic residues" evidence="1">
    <location>
        <begin position="205"/>
        <end position="219"/>
    </location>
</feature>
<dbReference type="EMBL" id="ML769789">
    <property type="protein sequence ID" value="KAE9387626.1"/>
    <property type="molecule type" value="Genomic_DNA"/>
</dbReference>
<proteinExistence type="predicted"/>
<protein>
    <submittedName>
        <fullName evidence="2">Uncharacterized protein</fullName>
    </submittedName>
</protein>
<feature type="region of interest" description="Disordered" evidence="1">
    <location>
        <begin position="191"/>
        <end position="224"/>
    </location>
</feature>
<accession>A0A6A4GQC8</accession>
<dbReference type="AlphaFoldDB" id="A0A6A4GQC8"/>
<evidence type="ECO:0000313" key="3">
    <source>
        <dbReference type="Proteomes" id="UP000799118"/>
    </source>
</evidence>
<evidence type="ECO:0000256" key="1">
    <source>
        <dbReference type="SAM" id="MobiDB-lite"/>
    </source>
</evidence>
<feature type="region of interest" description="Disordered" evidence="1">
    <location>
        <begin position="246"/>
        <end position="297"/>
    </location>
</feature>
<dbReference type="OrthoDB" id="3021587at2759"/>
<gene>
    <name evidence="2" type="ORF">BT96DRAFT_1025810</name>
</gene>
<sequence length="374" mass="42709">MPLQIIGNDSQHPLHTHFIIRHKKQFMADQVALCALAQDRPRLECDVYGVWDPLWHLFPSMLKDINPGRPTATIGVMSQYRIEKVYANGVRRYKVPDTVVLSRDDTRRKRLLFWAEIKPLKHYDWFSQEAYAFAMAEIIGAVGQVNTQAQFICEEFRIRGGTVLFTIQAFIICGPYWVFVEYTDNSLSPDFFDIPHGPTTRSQADDAEEEEAEEEEEEDIRTRPVYPYGSVPRCLFKMKGLGDDQCDDDVSTEDISGDDLDDLDGPSDGDEDCEDEDEDVDSEMGFGSNGDEDSEESHHMFGEFTLNLPLGRYHINPVLLKALRRIMNNHHADPAPNAEHLVVRLQLWRLHPVGPPRNCCNLPSPNQECLITLV</sequence>
<name>A0A6A4GQC8_9AGAR</name>
<organism evidence="2 3">
    <name type="scientific">Gymnopus androsaceus JB14</name>
    <dbReference type="NCBI Taxonomy" id="1447944"/>
    <lineage>
        <taxon>Eukaryota</taxon>
        <taxon>Fungi</taxon>
        <taxon>Dikarya</taxon>
        <taxon>Basidiomycota</taxon>
        <taxon>Agaricomycotina</taxon>
        <taxon>Agaricomycetes</taxon>
        <taxon>Agaricomycetidae</taxon>
        <taxon>Agaricales</taxon>
        <taxon>Marasmiineae</taxon>
        <taxon>Omphalotaceae</taxon>
        <taxon>Gymnopus</taxon>
    </lineage>
</organism>